<comment type="caution">
    <text evidence="12">The sequence shown here is derived from an EMBL/GenBank/DDBJ whole genome shotgun (WGS) entry which is preliminary data.</text>
</comment>
<name>A0A4R7K2N0_9GAMM</name>
<evidence type="ECO:0000256" key="4">
    <source>
        <dbReference type="ARBA" id="ARBA00022692"/>
    </source>
</evidence>
<accession>A0A4R7K2N0</accession>
<dbReference type="InterPro" id="IPR050790">
    <property type="entry name" value="ExbB/TolQ_transport"/>
</dbReference>
<evidence type="ECO:0000256" key="3">
    <source>
        <dbReference type="ARBA" id="ARBA00022475"/>
    </source>
</evidence>
<keyword evidence="3" id="KW-1003">Cell membrane</keyword>
<dbReference type="InterPro" id="IPR002898">
    <property type="entry name" value="MotA_ExbB_proton_chnl"/>
</dbReference>
<organism evidence="12 13">
    <name type="scientific">Halospina denitrificans</name>
    <dbReference type="NCBI Taxonomy" id="332522"/>
    <lineage>
        <taxon>Bacteria</taxon>
        <taxon>Pseudomonadati</taxon>
        <taxon>Pseudomonadota</taxon>
        <taxon>Gammaproteobacteria</taxon>
        <taxon>Halospina</taxon>
    </lineage>
</organism>
<evidence type="ECO:0000256" key="7">
    <source>
        <dbReference type="ARBA" id="ARBA00023136"/>
    </source>
</evidence>
<comment type="similarity">
    <text evidence="8">Belongs to the exbB/tolQ family.</text>
</comment>
<dbReference type="EMBL" id="SOAX01000001">
    <property type="protein sequence ID" value="TDT44183.1"/>
    <property type="molecule type" value="Genomic_DNA"/>
</dbReference>
<comment type="subcellular location">
    <subcellularLocation>
        <location evidence="1">Cell membrane</location>
        <topology evidence="1">Multi-pass membrane protein</topology>
    </subcellularLocation>
    <subcellularLocation>
        <location evidence="8">Membrane</location>
        <topology evidence="8">Multi-pass membrane protein</topology>
    </subcellularLocation>
</comment>
<feature type="region of interest" description="Disordered" evidence="9">
    <location>
        <begin position="217"/>
        <end position="246"/>
    </location>
</feature>
<evidence type="ECO:0000313" key="13">
    <source>
        <dbReference type="Proteomes" id="UP000295830"/>
    </source>
</evidence>
<evidence type="ECO:0000256" key="10">
    <source>
        <dbReference type="SAM" id="Phobius"/>
    </source>
</evidence>
<protein>
    <submittedName>
        <fullName evidence="12">Outer membrane transport energization protein ExbB</fullName>
    </submittedName>
</protein>
<dbReference type="Proteomes" id="UP000295830">
    <property type="component" value="Unassembled WGS sequence"/>
</dbReference>
<keyword evidence="4 10" id="KW-0812">Transmembrane</keyword>
<keyword evidence="6 10" id="KW-1133">Transmembrane helix</keyword>
<keyword evidence="2 8" id="KW-0813">Transport</keyword>
<feature type="transmembrane region" description="Helical" evidence="10">
    <location>
        <begin position="25"/>
        <end position="49"/>
    </location>
</feature>
<feature type="transmembrane region" description="Helical" evidence="10">
    <location>
        <begin position="125"/>
        <end position="148"/>
    </location>
</feature>
<keyword evidence="13" id="KW-1185">Reference proteome</keyword>
<evidence type="ECO:0000256" key="8">
    <source>
        <dbReference type="RuleBase" id="RU004057"/>
    </source>
</evidence>
<keyword evidence="5 8" id="KW-0653">Protein transport</keyword>
<evidence type="ECO:0000256" key="9">
    <source>
        <dbReference type="SAM" id="MobiDB-lite"/>
    </source>
</evidence>
<dbReference type="GO" id="GO:0017038">
    <property type="term" value="P:protein import"/>
    <property type="evidence" value="ECO:0007669"/>
    <property type="project" value="TreeGrafter"/>
</dbReference>
<proteinExistence type="inferred from homology"/>
<sequence length="246" mass="26278">MSESEPSISAVAGPIHELLAMGGPVMAILLGLSVIGLATALYALIIGVLQAPRASGKVYRAVDQWCDGDAHSAQRSLTSMRNPLAGLLAFVMKQRLAGETETNLRDEVGRRAQRLIMPFESPLKILEVIAALAPLLGLLGTVMGMMTAFDAMASAQGQANPSELSGGIYEALSTTAMGLAIAIPFAAVAAWMEFWLRRAQQRINDLLVRVFRRELPDTEQQTAPAPEKELTGDSSAEPVARRHAMA</sequence>
<evidence type="ECO:0000313" key="12">
    <source>
        <dbReference type="EMBL" id="TDT44183.1"/>
    </source>
</evidence>
<evidence type="ECO:0000256" key="5">
    <source>
        <dbReference type="ARBA" id="ARBA00022927"/>
    </source>
</evidence>
<dbReference type="Pfam" id="PF01618">
    <property type="entry name" value="MotA_ExbB"/>
    <property type="match status" value="1"/>
</dbReference>
<evidence type="ECO:0000256" key="2">
    <source>
        <dbReference type="ARBA" id="ARBA00022448"/>
    </source>
</evidence>
<dbReference type="GO" id="GO:0005886">
    <property type="term" value="C:plasma membrane"/>
    <property type="evidence" value="ECO:0007669"/>
    <property type="project" value="UniProtKB-SubCell"/>
</dbReference>
<dbReference type="PANTHER" id="PTHR30625">
    <property type="entry name" value="PROTEIN TOLQ"/>
    <property type="match status" value="1"/>
</dbReference>
<evidence type="ECO:0000259" key="11">
    <source>
        <dbReference type="Pfam" id="PF01618"/>
    </source>
</evidence>
<evidence type="ECO:0000256" key="1">
    <source>
        <dbReference type="ARBA" id="ARBA00004651"/>
    </source>
</evidence>
<dbReference type="PANTHER" id="PTHR30625:SF15">
    <property type="entry name" value="BIOPOLYMER TRANSPORT PROTEIN EXBB"/>
    <property type="match status" value="1"/>
</dbReference>
<dbReference type="RefSeq" id="WP_166645951.1">
    <property type="nucleotide sequence ID" value="NZ_SOAX01000001.1"/>
</dbReference>
<dbReference type="AlphaFoldDB" id="A0A4R7K2N0"/>
<reference evidence="12 13" key="1">
    <citation type="submission" date="2019-03" db="EMBL/GenBank/DDBJ databases">
        <title>Genomic Encyclopedia of Type Strains, Phase IV (KMG-IV): sequencing the most valuable type-strain genomes for metagenomic binning, comparative biology and taxonomic classification.</title>
        <authorList>
            <person name="Goeker M."/>
        </authorList>
    </citation>
    <scope>NUCLEOTIDE SEQUENCE [LARGE SCALE GENOMIC DNA]</scope>
    <source>
        <strain evidence="12 13">DSM 15505</strain>
    </source>
</reference>
<feature type="domain" description="MotA/TolQ/ExbB proton channel" evidence="11">
    <location>
        <begin position="96"/>
        <end position="202"/>
    </location>
</feature>
<evidence type="ECO:0000256" key="6">
    <source>
        <dbReference type="ARBA" id="ARBA00022989"/>
    </source>
</evidence>
<keyword evidence="7 10" id="KW-0472">Membrane</keyword>
<feature type="transmembrane region" description="Helical" evidence="10">
    <location>
        <begin position="168"/>
        <end position="192"/>
    </location>
</feature>
<gene>
    <name evidence="12" type="ORF">DES49_0283</name>
</gene>